<dbReference type="VEuPathDB" id="FungiDB:An16g02630"/>
<protein>
    <submittedName>
        <fullName evidence="1">Uncharacterized protein</fullName>
    </submittedName>
</protein>
<reference evidence="1" key="2">
    <citation type="submission" date="2025-08" db="UniProtKB">
        <authorList>
            <consortium name="RefSeq"/>
        </authorList>
    </citation>
    <scope>IDENTIFICATION</scope>
</reference>
<organism evidence="1">
    <name type="scientific">Aspergillus niger</name>
    <dbReference type="NCBI Taxonomy" id="5061"/>
    <lineage>
        <taxon>Eukaryota</taxon>
        <taxon>Fungi</taxon>
        <taxon>Dikarya</taxon>
        <taxon>Ascomycota</taxon>
        <taxon>Pezizomycotina</taxon>
        <taxon>Eurotiomycetes</taxon>
        <taxon>Eurotiomycetidae</taxon>
        <taxon>Eurotiales</taxon>
        <taxon>Aspergillaceae</taxon>
        <taxon>Aspergillus</taxon>
        <taxon>Aspergillus subgen. Circumdati</taxon>
    </lineage>
</organism>
<proteinExistence type="predicted"/>
<dbReference type="KEGG" id="ang:An16g02630"/>
<sequence length="61" mass="6857">MAMFCYAPDQVGIYSRSRPTFLWALIALLPACKNADVRREVEATGMMGNLIHWQEPSPKAC</sequence>
<dbReference type="RefSeq" id="XP_059604755.1">
    <property type="nucleotide sequence ID" value="XM_059744992.1"/>
</dbReference>
<dbReference type="GeneID" id="84593343"/>
<name>A0AAJ8BYV8_ASPNG</name>
<reference evidence="1" key="1">
    <citation type="submission" date="2025-02" db="EMBL/GenBank/DDBJ databases">
        <authorList>
            <consortium name="NCBI Genome Project"/>
        </authorList>
    </citation>
    <scope>NUCLEOTIDE SEQUENCE</scope>
</reference>
<accession>A0AAJ8BYV8</accession>
<evidence type="ECO:0000313" key="1">
    <source>
        <dbReference type="RefSeq" id="XP_059604755.1"/>
    </source>
</evidence>
<gene>
    <name evidence="1" type="ORF">An16g02630</name>
</gene>
<dbReference type="AlphaFoldDB" id="A0AAJ8BYV8"/>